<sequence length="301" mass="34774">MAVSSPAESAAATKNSTPRTIAFSSIIWPTESATQRTEAEIDQAHKSLRRLILTDPYDESEATQLRATTWKILLGSLECPAPYYFDLASRPQSTWYPKIRNDTFRTLATDSTFKQRVHEDMLVRLLESFVWRSHDLSENPLDVTDRPYDFTYVYEFHCPLYVQPTLEGVHRGLKLLDECLKIVDRELFDYLRSKNLAAEIYAFPSVLTFCACTEPLDQVLQLWDYLIAFGVGLNVLCVISQLYMMRDRVLAHPSPMALLRKFPTLEAREVIMLTNVFIRDIPKSLYDKIVRHPFESHIIDK</sequence>
<dbReference type="Gene3D" id="1.10.8.270">
    <property type="entry name" value="putative rabgap domain of human tbc1 domain family member 14 like domains"/>
    <property type="match status" value="1"/>
</dbReference>
<dbReference type="Proteomes" id="UP000239156">
    <property type="component" value="Unassembled WGS sequence"/>
</dbReference>
<evidence type="ECO:0000259" key="1">
    <source>
        <dbReference type="PROSITE" id="PS50086"/>
    </source>
</evidence>
<dbReference type="SUPFAM" id="SSF47923">
    <property type="entry name" value="Ypt/Rab-GAP domain of gyp1p"/>
    <property type="match status" value="2"/>
</dbReference>
<dbReference type="EMBL" id="PKSL01000137">
    <property type="protein sequence ID" value="POW02718.1"/>
    <property type="molecule type" value="Genomic_DNA"/>
</dbReference>
<reference evidence="2" key="1">
    <citation type="submission" date="2017-12" db="EMBL/GenBank/DDBJ databases">
        <title>Gene loss provides genomic basis for host adaptation in cereal stripe rust fungi.</title>
        <authorList>
            <person name="Xia C."/>
        </authorList>
    </citation>
    <scope>NUCLEOTIDE SEQUENCE [LARGE SCALE GENOMIC DNA]</scope>
    <source>
        <strain evidence="2">93-210</strain>
    </source>
</reference>
<accession>A0A2S4UZL6</accession>
<comment type="caution">
    <text evidence="2">The sequence shown here is derived from an EMBL/GenBank/DDBJ whole genome shotgun (WGS) entry which is preliminary data.</text>
</comment>
<evidence type="ECO:0000313" key="3">
    <source>
        <dbReference type="Proteomes" id="UP000239156"/>
    </source>
</evidence>
<dbReference type="VEuPathDB" id="FungiDB:PSHT_14161"/>
<organism evidence="2 3">
    <name type="scientific">Puccinia striiformis</name>
    <dbReference type="NCBI Taxonomy" id="27350"/>
    <lineage>
        <taxon>Eukaryota</taxon>
        <taxon>Fungi</taxon>
        <taxon>Dikarya</taxon>
        <taxon>Basidiomycota</taxon>
        <taxon>Pucciniomycotina</taxon>
        <taxon>Pucciniomycetes</taxon>
        <taxon>Pucciniales</taxon>
        <taxon>Pucciniaceae</taxon>
        <taxon>Puccinia</taxon>
    </lineage>
</organism>
<dbReference type="SMART" id="SM00164">
    <property type="entry name" value="TBC"/>
    <property type="match status" value="1"/>
</dbReference>
<keyword evidence="3" id="KW-1185">Reference proteome</keyword>
<protein>
    <recommendedName>
        <fullName evidence="1">Rab-GAP TBC domain-containing protein</fullName>
    </recommendedName>
</protein>
<proteinExistence type="predicted"/>
<dbReference type="PROSITE" id="PS50086">
    <property type="entry name" value="TBC_RABGAP"/>
    <property type="match status" value="1"/>
</dbReference>
<dbReference type="FunFam" id="1.10.472.80:FF:000026">
    <property type="entry name" value="Mitotic check point protein (Bub2)"/>
    <property type="match status" value="1"/>
</dbReference>
<dbReference type="AlphaFoldDB" id="A0A2S4UZL6"/>
<dbReference type="InterPro" id="IPR035969">
    <property type="entry name" value="Rab-GAP_TBC_sf"/>
</dbReference>
<feature type="domain" description="Rab-GAP TBC" evidence="1">
    <location>
        <begin position="60"/>
        <end position="230"/>
    </location>
</feature>
<dbReference type="Gene3D" id="1.10.472.80">
    <property type="entry name" value="Ypt/Rab-GAP domain of gyp1p, domain 3"/>
    <property type="match status" value="1"/>
</dbReference>
<gene>
    <name evidence="2" type="ORF">PSTT_11610</name>
</gene>
<dbReference type="InterPro" id="IPR000195">
    <property type="entry name" value="Rab-GAP-TBC_dom"/>
</dbReference>
<name>A0A2S4UZL6_9BASI</name>
<dbReference type="VEuPathDB" id="FungiDB:PSTT_11610"/>
<evidence type="ECO:0000313" key="2">
    <source>
        <dbReference type="EMBL" id="POW02718.1"/>
    </source>
</evidence>
<dbReference type="Pfam" id="PF00566">
    <property type="entry name" value="RabGAP-TBC"/>
    <property type="match status" value="1"/>
</dbReference>